<accession>A0A0V0YWH0</accession>
<keyword evidence="2" id="KW-1185">Reference proteome</keyword>
<proteinExistence type="predicted"/>
<sequence>MVSFHRSPGSEHGLVLCLNLISSGAQLGSIGDLCRIWGSSFILVP</sequence>
<protein>
    <submittedName>
        <fullName evidence="1">Uncharacterized protein</fullName>
    </submittedName>
</protein>
<name>A0A0V0YWH0_9BILA</name>
<gene>
    <name evidence="1" type="ORF">T12_7130</name>
</gene>
<evidence type="ECO:0000313" key="2">
    <source>
        <dbReference type="Proteomes" id="UP000054783"/>
    </source>
</evidence>
<reference evidence="1 2" key="1">
    <citation type="submission" date="2015-01" db="EMBL/GenBank/DDBJ databases">
        <title>Evolution of Trichinella species and genotypes.</title>
        <authorList>
            <person name="Korhonen P.K."/>
            <person name="Edoardo P."/>
            <person name="Giuseppe L.R."/>
            <person name="Gasser R.B."/>
        </authorList>
    </citation>
    <scope>NUCLEOTIDE SEQUENCE [LARGE SCALE GENOMIC DNA]</scope>
    <source>
        <strain evidence="1">ISS2496</strain>
    </source>
</reference>
<comment type="caution">
    <text evidence="1">The sequence shown here is derived from an EMBL/GenBank/DDBJ whole genome shotgun (WGS) entry which is preliminary data.</text>
</comment>
<organism evidence="1 2">
    <name type="scientific">Trichinella patagoniensis</name>
    <dbReference type="NCBI Taxonomy" id="990121"/>
    <lineage>
        <taxon>Eukaryota</taxon>
        <taxon>Metazoa</taxon>
        <taxon>Ecdysozoa</taxon>
        <taxon>Nematoda</taxon>
        <taxon>Enoplea</taxon>
        <taxon>Dorylaimia</taxon>
        <taxon>Trichinellida</taxon>
        <taxon>Trichinellidae</taxon>
        <taxon>Trichinella</taxon>
    </lineage>
</organism>
<dbReference type="EMBL" id="JYDQ01001825">
    <property type="protein sequence ID" value="KRY04617.1"/>
    <property type="molecule type" value="Genomic_DNA"/>
</dbReference>
<dbReference type="AlphaFoldDB" id="A0A0V0YWH0"/>
<dbReference type="Proteomes" id="UP000054783">
    <property type="component" value="Unassembled WGS sequence"/>
</dbReference>
<evidence type="ECO:0000313" key="1">
    <source>
        <dbReference type="EMBL" id="KRY04617.1"/>
    </source>
</evidence>